<comment type="subcellular location">
    <subcellularLocation>
        <location evidence="1 13">Cytoplasm</location>
    </subcellularLocation>
</comment>
<evidence type="ECO:0000256" key="7">
    <source>
        <dbReference type="ARBA" id="ARBA00022694"/>
    </source>
</evidence>
<dbReference type="Pfam" id="PF03481">
    <property type="entry name" value="Sua5_C"/>
    <property type="match status" value="1"/>
</dbReference>
<dbReference type="FunFam" id="3.90.870.10:FF:000009">
    <property type="entry name" value="Threonylcarbamoyl-AMP synthase, putative"/>
    <property type="match status" value="1"/>
</dbReference>
<keyword evidence="5 13" id="KW-0963">Cytoplasm</keyword>
<dbReference type="OrthoDB" id="9814580at2"/>
<evidence type="ECO:0000256" key="12">
    <source>
        <dbReference type="ARBA" id="ARBA00048366"/>
    </source>
</evidence>
<feature type="binding site" evidence="14">
    <location>
        <position position="223"/>
    </location>
    <ligand>
        <name>ATP</name>
        <dbReference type="ChEBI" id="CHEBI:30616"/>
    </ligand>
</feature>
<dbReference type="EC" id="2.7.7.87" evidence="3 13"/>
<evidence type="ECO:0000256" key="13">
    <source>
        <dbReference type="PIRNR" id="PIRNR004930"/>
    </source>
</evidence>
<dbReference type="AlphaFoldDB" id="A0A2N0VKN0"/>
<keyword evidence="8 13" id="KW-0548">Nucleotidyltransferase</keyword>
<evidence type="ECO:0000256" key="8">
    <source>
        <dbReference type="ARBA" id="ARBA00022695"/>
    </source>
</evidence>
<dbReference type="PANTHER" id="PTHR17490">
    <property type="entry name" value="SUA5"/>
    <property type="match status" value="1"/>
</dbReference>
<dbReference type="SUPFAM" id="SSF55821">
    <property type="entry name" value="YrdC/RibB"/>
    <property type="match status" value="1"/>
</dbReference>
<dbReference type="GO" id="GO:0008033">
    <property type="term" value="P:tRNA processing"/>
    <property type="evidence" value="ECO:0007669"/>
    <property type="project" value="UniProtKB-KW"/>
</dbReference>
<sequence length="314" mass="35022">MIIDLQTAANLISEGHVVAFPTETVYGLGADAKNIMAIKKTFELKGRPSDNPLIVHVCSVNQAEEITQNLPDDFYKLAENFWPGPLSIIVEKSQSVPDAVTAGLNTVAVRMPDHPLALKLIQLTGPLTAPSANKSGKPSPTKPDHLVQDYGDSLPILDGGNTRIGLESTILNLTSEQPEILRPGAITAREIENVLNRKVQDFRESQTDISKPAKSPGVKYTHYKPEAEVNWFDEFPLIPKNDTIYVVHSKNNWEKSDQIFAYEEDFNEMAKDLYDIFRMADHLNYRRVLIEQLPEPEQHSLLTALNNRISKAVG</sequence>
<name>A0A2N0VKN0_9BACT</name>
<protein>
    <recommendedName>
        <fullName evidence="4 13">Threonylcarbamoyl-AMP synthase</fullName>
        <shortName evidence="13">TC-AMP synthase</shortName>
        <ecNumber evidence="3 13">2.7.7.87</ecNumber>
    </recommendedName>
    <alternativeName>
        <fullName evidence="11 13">L-threonylcarbamoyladenylate synthase</fullName>
    </alternativeName>
</protein>
<proteinExistence type="inferred from homology"/>
<dbReference type="InterPro" id="IPR038385">
    <property type="entry name" value="Sua5/YwlC_C"/>
</dbReference>
<feature type="domain" description="YrdC-like" evidence="15">
    <location>
        <begin position="2"/>
        <end position="186"/>
    </location>
</feature>
<feature type="binding site" evidence="14">
    <location>
        <position position="24"/>
    </location>
    <ligand>
        <name>L-threonine</name>
        <dbReference type="ChEBI" id="CHEBI:57926"/>
    </ligand>
</feature>
<evidence type="ECO:0000259" key="15">
    <source>
        <dbReference type="PROSITE" id="PS51163"/>
    </source>
</evidence>
<feature type="binding site" evidence="14">
    <location>
        <position position="182"/>
    </location>
    <ligand>
        <name>L-threonine</name>
        <dbReference type="ChEBI" id="CHEBI:57926"/>
    </ligand>
</feature>
<evidence type="ECO:0000256" key="11">
    <source>
        <dbReference type="ARBA" id="ARBA00029774"/>
    </source>
</evidence>
<evidence type="ECO:0000256" key="4">
    <source>
        <dbReference type="ARBA" id="ARBA00015492"/>
    </source>
</evidence>
<dbReference type="InterPro" id="IPR006070">
    <property type="entry name" value="Sua5-like_dom"/>
</dbReference>
<comment type="caution">
    <text evidence="16">The sequence shown here is derived from an EMBL/GenBank/DDBJ whole genome shotgun (WGS) entry which is preliminary data.</text>
</comment>
<dbReference type="PANTHER" id="PTHR17490:SF16">
    <property type="entry name" value="THREONYLCARBAMOYL-AMP SYNTHASE"/>
    <property type="match status" value="1"/>
</dbReference>
<keyword evidence="7 13" id="KW-0819">tRNA processing</keyword>
<evidence type="ECO:0000256" key="6">
    <source>
        <dbReference type="ARBA" id="ARBA00022679"/>
    </source>
</evidence>
<dbReference type="RefSeq" id="WP_101072034.1">
    <property type="nucleotide sequence ID" value="NZ_PISP01000001.1"/>
</dbReference>
<comment type="similarity">
    <text evidence="2 13">Belongs to the SUA5 family.</text>
</comment>
<reference evidence="16 17" key="1">
    <citation type="submission" date="2017-11" db="EMBL/GenBank/DDBJ databases">
        <title>Rhodohalobacter 15182 sp. nov., isolated from a salt lake.</title>
        <authorList>
            <person name="Han S."/>
        </authorList>
    </citation>
    <scope>NUCLEOTIDE SEQUENCE [LARGE SCALE GENOMIC DNA]</scope>
    <source>
        <strain evidence="16 17">15182</strain>
    </source>
</reference>
<dbReference type="InterPro" id="IPR050156">
    <property type="entry name" value="TC-AMP_synthase_SUA5"/>
</dbReference>
<keyword evidence="17" id="KW-1185">Reference proteome</keyword>
<dbReference type="Gene3D" id="3.40.50.11030">
    <property type="entry name" value="Threonylcarbamoyl-AMP synthase, C-terminal domain"/>
    <property type="match status" value="1"/>
</dbReference>
<comment type="function">
    <text evidence="13">Required for the formation of a threonylcarbamoyl group on adenosine at position 37 (t(6)A37) in tRNAs that read codons beginning with adenine.</text>
</comment>
<dbReference type="EMBL" id="PISP01000001">
    <property type="protein sequence ID" value="PKD44746.1"/>
    <property type="molecule type" value="Genomic_DNA"/>
</dbReference>
<dbReference type="InterPro" id="IPR005145">
    <property type="entry name" value="Sua5_C"/>
</dbReference>
<dbReference type="InterPro" id="IPR010923">
    <property type="entry name" value="T(6)A37_SUA5"/>
</dbReference>
<feature type="binding site" evidence="14">
    <location>
        <position position="47"/>
    </location>
    <ligand>
        <name>ATP</name>
        <dbReference type="ChEBI" id="CHEBI:30616"/>
    </ligand>
</feature>
<gene>
    <name evidence="16" type="ORF">CWD77_04580</name>
</gene>
<organism evidence="16 17">
    <name type="scientific">Rhodohalobacter barkolensis</name>
    <dbReference type="NCBI Taxonomy" id="2053187"/>
    <lineage>
        <taxon>Bacteria</taxon>
        <taxon>Pseudomonadati</taxon>
        <taxon>Balneolota</taxon>
        <taxon>Balneolia</taxon>
        <taxon>Balneolales</taxon>
        <taxon>Balneolaceae</taxon>
        <taxon>Rhodohalobacter</taxon>
    </lineage>
</organism>
<evidence type="ECO:0000256" key="1">
    <source>
        <dbReference type="ARBA" id="ARBA00004496"/>
    </source>
</evidence>
<feature type="binding site" evidence="14">
    <location>
        <position position="106"/>
    </location>
    <ligand>
        <name>ATP</name>
        <dbReference type="ChEBI" id="CHEBI:30616"/>
    </ligand>
</feature>
<evidence type="ECO:0000256" key="3">
    <source>
        <dbReference type="ARBA" id="ARBA00012584"/>
    </source>
</evidence>
<keyword evidence="6 13" id="KW-0808">Transferase</keyword>
<feature type="binding site" evidence="14">
    <location>
        <position position="51"/>
    </location>
    <ligand>
        <name>ATP</name>
        <dbReference type="ChEBI" id="CHEBI:30616"/>
    </ligand>
</feature>
<feature type="binding site" evidence="14">
    <location>
        <position position="56"/>
    </location>
    <ligand>
        <name>L-threonine</name>
        <dbReference type="ChEBI" id="CHEBI:57926"/>
    </ligand>
</feature>
<comment type="catalytic activity">
    <reaction evidence="12 13">
        <text>L-threonine + hydrogencarbonate + ATP = L-threonylcarbamoyladenylate + diphosphate + H2O</text>
        <dbReference type="Rhea" id="RHEA:36407"/>
        <dbReference type="ChEBI" id="CHEBI:15377"/>
        <dbReference type="ChEBI" id="CHEBI:17544"/>
        <dbReference type="ChEBI" id="CHEBI:30616"/>
        <dbReference type="ChEBI" id="CHEBI:33019"/>
        <dbReference type="ChEBI" id="CHEBI:57926"/>
        <dbReference type="ChEBI" id="CHEBI:73682"/>
        <dbReference type="EC" id="2.7.7.87"/>
    </reaction>
</comment>
<evidence type="ECO:0000256" key="10">
    <source>
        <dbReference type="ARBA" id="ARBA00022840"/>
    </source>
</evidence>
<evidence type="ECO:0000313" key="17">
    <source>
        <dbReference type="Proteomes" id="UP000233398"/>
    </source>
</evidence>
<dbReference type="NCBIfam" id="TIGR00057">
    <property type="entry name" value="L-threonylcarbamoyladenylate synthase"/>
    <property type="match status" value="1"/>
</dbReference>
<dbReference type="PROSITE" id="PS51163">
    <property type="entry name" value="YRDC"/>
    <property type="match status" value="1"/>
</dbReference>
<dbReference type="GO" id="GO:0003725">
    <property type="term" value="F:double-stranded RNA binding"/>
    <property type="evidence" value="ECO:0007669"/>
    <property type="project" value="UniProtKB-UniRule"/>
</dbReference>
<dbReference type="GO" id="GO:0061710">
    <property type="term" value="F:L-threonylcarbamoyladenylate synthase"/>
    <property type="evidence" value="ECO:0007669"/>
    <property type="project" value="UniProtKB-EC"/>
</dbReference>
<dbReference type="GO" id="GO:0005737">
    <property type="term" value="C:cytoplasm"/>
    <property type="evidence" value="ECO:0007669"/>
    <property type="project" value="UniProtKB-SubCell"/>
</dbReference>
<dbReference type="PIRSF" id="PIRSF004930">
    <property type="entry name" value="Tln_factor_SUA5"/>
    <property type="match status" value="1"/>
</dbReference>
<evidence type="ECO:0000256" key="5">
    <source>
        <dbReference type="ARBA" id="ARBA00022490"/>
    </source>
</evidence>
<feature type="binding site" evidence="14">
    <location>
        <position position="131"/>
    </location>
    <ligand>
        <name>ATP</name>
        <dbReference type="ChEBI" id="CHEBI:30616"/>
    </ligand>
</feature>
<dbReference type="InterPro" id="IPR017945">
    <property type="entry name" value="DHBP_synth_RibB-like_a/b_dom"/>
</dbReference>
<dbReference type="GO" id="GO:0005524">
    <property type="term" value="F:ATP binding"/>
    <property type="evidence" value="ECO:0007669"/>
    <property type="project" value="UniProtKB-UniRule"/>
</dbReference>
<evidence type="ECO:0000313" key="16">
    <source>
        <dbReference type="EMBL" id="PKD44746.1"/>
    </source>
</evidence>
<evidence type="ECO:0000256" key="2">
    <source>
        <dbReference type="ARBA" id="ARBA00007663"/>
    </source>
</evidence>
<keyword evidence="10 13" id="KW-0067">ATP-binding</keyword>
<feature type="binding site" evidence="14">
    <location>
        <position position="129"/>
    </location>
    <ligand>
        <name>L-threonine</name>
        <dbReference type="ChEBI" id="CHEBI:57926"/>
    </ligand>
</feature>
<dbReference type="Gene3D" id="3.90.870.10">
    <property type="entry name" value="DHBP synthase"/>
    <property type="match status" value="1"/>
</dbReference>
<evidence type="ECO:0000256" key="14">
    <source>
        <dbReference type="PIRSR" id="PIRSR004930-1"/>
    </source>
</evidence>
<evidence type="ECO:0000256" key="9">
    <source>
        <dbReference type="ARBA" id="ARBA00022741"/>
    </source>
</evidence>
<dbReference type="Proteomes" id="UP000233398">
    <property type="component" value="Unassembled WGS sequence"/>
</dbReference>
<keyword evidence="9 13" id="KW-0547">Nucleotide-binding</keyword>
<feature type="binding site" evidence="14">
    <location>
        <position position="168"/>
    </location>
    <ligand>
        <name>L-threonine</name>
        <dbReference type="ChEBI" id="CHEBI:57926"/>
    </ligand>
</feature>
<dbReference type="GO" id="GO:0006450">
    <property type="term" value="P:regulation of translational fidelity"/>
    <property type="evidence" value="ECO:0007669"/>
    <property type="project" value="TreeGrafter"/>
</dbReference>
<feature type="binding site" evidence="14">
    <location>
        <position position="110"/>
    </location>
    <ligand>
        <name>L-threonine</name>
        <dbReference type="ChEBI" id="CHEBI:57926"/>
    </ligand>
</feature>
<dbReference type="GO" id="GO:0000049">
    <property type="term" value="F:tRNA binding"/>
    <property type="evidence" value="ECO:0007669"/>
    <property type="project" value="TreeGrafter"/>
</dbReference>
<accession>A0A2N0VKN0</accession>
<dbReference type="Pfam" id="PF01300">
    <property type="entry name" value="Sua5_yciO_yrdC"/>
    <property type="match status" value="1"/>
</dbReference>
<feature type="binding site" evidence="14">
    <location>
        <position position="139"/>
    </location>
    <ligand>
        <name>ATP</name>
        <dbReference type="ChEBI" id="CHEBI:30616"/>
    </ligand>
</feature>